<sequence>MSGATLMAYREKDLGIRMSGDFEFAKARITAAGELILTGTVCLPEGGNAVSASFVVVGRKTQIETIFPAEWSEGRQPLEVTGRIPLQALELEGETLANVYFVSDGSDRENRARVVWDPEAVHWLPYPTKFGNLSLKRMES</sequence>
<proteinExistence type="predicted"/>
<gene>
    <name evidence="1" type="ORF">D477_005101</name>
</gene>
<accession>N1VAC7</accession>
<dbReference type="Proteomes" id="UP000010729">
    <property type="component" value="Unassembled WGS sequence"/>
</dbReference>
<evidence type="ECO:0000313" key="2">
    <source>
        <dbReference type="Proteomes" id="UP000010729"/>
    </source>
</evidence>
<name>N1VAC7_9MICC</name>
<dbReference type="AlphaFoldDB" id="N1VAC7"/>
<dbReference type="EMBL" id="ANPE02000079">
    <property type="protein sequence ID" value="EMY35238.1"/>
    <property type="molecule type" value="Genomic_DNA"/>
</dbReference>
<organism evidence="1 2">
    <name type="scientific">Arthrobacter crystallopoietes BAB-32</name>
    <dbReference type="NCBI Taxonomy" id="1246476"/>
    <lineage>
        <taxon>Bacteria</taxon>
        <taxon>Bacillati</taxon>
        <taxon>Actinomycetota</taxon>
        <taxon>Actinomycetes</taxon>
        <taxon>Micrococcales</taxon>
        <taxon>Micrococcaceae</taxon>
        <taxon>Crystallibacter</taxon>
    </lineage>
</organism>
<reference evidence="1 2" key="1">
    <citation type="journal article" date="2013" name="Genome Announc.">
        <title>Draft Genome Sequence of Arthrobacter crystallopoietes Strain BAB-32, Revealing Genes for Bioremediation.</title>
        <authorList>
            <person name="Joshi M.N."/>
            <person name="Pandit A.S."/>
            <person name="Sharma A."/>
            <person name="Pandya R.V."/>
            <person name="Desai S.M."/>
            <person name="Saxena A.K."/>
            <person name="Bagatharia S.B."/>
        </authorList>
    </citation>
    <scope>NUCLEOTIDE SEQUENCE [LARGE SCALE GENOMIC DNA]</scope>
    <source>
        <strain evidence="1 2">BAB-32</strain>
    </source>
</reference>
<protein>
    <submittedName>
        <fullName evidence="1">Uncharacterized protein</fullName>
    </submittedName>
</protein>
<keyword evidence="2" id="KW-1185">Reference proteome</keyword>
<dbReference type="RefSeq" id="WP_005267785.1">
    <property type="nucleotide sequence ID" value="NZ_ANPE02000079.1"/>
</dbReference>
<comment type="caution">
    <text evidence="1">The sequence shown here is derived from an EMBL/GenBank/DDBJ whole genome shotgun (WGS) entry which is preliminary data.</text>
</comment>
<evidence type="ECO:0000313" key="1">
    <source>
        <dbReference type="EMBL" id="EMY35238.1"/>
    </source>
</evidence>